<gene>
    <name evidence="1" type="ORF">BXYJ_LOCUS7477</name>
</gene>
<accession>A0A7I8WH28</accession>
<proteinExistence type="predicted"/>
<dbReference type="GO" id="GO:0016791">
    <property type="term" value="F:phosphatase activity"/>
    <property type="evidence" value="ECO:0007669"/>
    <property type="project" value="UniProtKB-ARBA"/>
</dbReference>
<dbReference type="PANTHER" id="PTHR16469">
    <property type="entry name" value="UBIQUITIN-ASSOCIATED AND SH3 DOMAIN-CONTAINING BA-RELATED"/>
    <property type="match status" value="1"/>
</dbReference>
<sequence length="216" mass="24323">MISQTARYIYAIRHAEREDNINRNWRPAPGDSHDNPPLSAKGRLQAEDLRAYFADKDIEAIFVSPFDRAIETASILVGDKNINILVEPGMCESLVLCDNPPGFRTLQELKKRFPKIDATYRPVVQLPLPREPMNFSGCDERVSKTVDLLRDIRKGNIVFVGHDSSIASVIWNLAHKDVYPGQATITVFKEVGGKVEMIEQCSTKHLKATNKTRFTG</sequence>
<dbReference type="OrthoDB" id="414418at2759"/>
<evidence type="ECO:0000313" key="1">
    <source>
        <dbReference type="EMBL" id="CAD5222509.1"/>
    </source>
</evidence>
<dbReference type="InterPro" id="IPR013078">
    <property type="entry name" value="His_Pase_superF_clade-1"/>
</dbReference>
<dbReference type="Proteomes" id="UP000582659">
    <property type="component" value="Unassembled WGS sequence"/>
</dbReference>
<reference evidence="1" key="1">
    <citation type="submission" date="2020-09" db="EMBL/GenBank/DDBJ databases">
        <authorList>
            <person name="Kikuchi T."/>
        </authorList>
    </citation>
    <scope>NUCLEOTIDE SEQUENCE</scope>
    <source>
        <strain evidence="1">Ka4C1</strain>
    </source>
</reference>
<dbReference type="EMBL" id="CAJFCV020000003">
    <property type="protein sequence ID" value="CAG9110544.1"/>
    <property type="molecule type" value="Genomic_DNA"/>
</dbReference>
<organism evidence="1 2">
    <name type="scientific">Bursaphelenchus xylophilus</name>
    <name type="common">Pinewood nematode worm</name>
    <name type="synonym">Aphelenchoides xylophilus</name>
    <dbReference type="NCBI Taxonomy" id="6326"/>
    <lineage>
        <taxon>Eukaryota</taxon>
        <taxon>Metazoa</taxon>
        <taxon>Ecdysozoa</taxon>
        <taxon>Nematoda</taxon>
        <taxon>Chromadorea</taxon>
        <taxon>Rhabditida</taxon>
        <taxon>Tylenchina</taxon>
        <taxon>Tylenchomorpha</taxon>
        <taxon>Aphelenchoidea</taxon>
        <taxon>Aphelenchoididae</taxon>
        <taxon>Bursaphelenchus</taxon>
    </lineage>
</organism>
<dbReference type="AlphaFoldDB" id="A0A7I8WH28"/>
<dbReference type="InterPro" id="IPR029033">
    <property type="entry name" value="His_PPase_superfam"/>
</dbReference>
<name>A0A7I8WH28_BURXY</name>
<evidence type="ECO:0000313" key="2">
    <source>
        <dbReference type="Proteomes" id="UP000659654"/>
    </source>
</evidence>
<dbReference type="InterPro" id="IPR051710">
    <property type="entry name" value="Phosphatase_SH3-domain"/>
</dbReference>
<dbReference type="Gene3D" id="3.40.50.1240">
    <property type="entry name" value="Phosphoglycerate mutase-like"/>
    <property type="match status" value="1"/>
</dbReference>
<dbReference type="SMART" id="SM00855">
    <property type="entry name" value="PGAM"/>
    <property type="match status" value="1"/>
</dbReference>
<dbReference type="Pfam" id="PF00300">
    <property type="entry name" value="His_Phos_1"/>
    <property type="match status" value="1"/>
</dbReference>
<dbReference type="SMR" id="A0A7I8WH28"/>
<dbReference type="SUPFAM" id="SSF53254">
    <property type="entry name" value="Phosphoglycerate mutase-like"/>
    <property type="match status" value="1"/>
</dbReference>
<dbReference type="PANTHER" id="PTHR16469:SF27">
    <property type="entry name" value="UBIQUITIN-ASSOCIATED AND SH3 DOMAIN-CONTAINING BA-RELATED"/>
    <property type="match status" value="1"/>
</dbReference>
<dbReference type="CDD" id="cd07067">
    <property type="entry name" value="HP_PGM_like"/>
    <property type="match status" value="1"/>
</dbReference>
<keyword evidence="2" id="KW-1185">Reference proteome</keyword>
<dbReference type="EMBL" id="CAJFDI010000003">
    <property type="protein sequence ID" value="CAD5222509.1"/>
    <property type="molecule type" value="Genomic_DNA"/>
</dbReference>
<comment type="caution">
    <text evidence="1">The sequence shown here is derived from an EMBL/GenBank/DDBJ whole genome shotgun (WGS) entry which is preliminary data.</text>
</comment>
<protein>
    <submittedName>
        <fullName evidence="1">(pine wood nematode) hypothetical protein</fullName>
    </submittedName>
</protein>
<dbReference type="Proteomes" id="UP000659654">
    <property type="component" value="Unassembled WGS sequence"/>
</dbReference>